<dbReference type="Pfam" id="PF14363">
    <property type="entry name" value="AAA_assoc"/>
    <property type="match status" value="1"/>
</dbReference>
<proteinExistence type="predicted"/>
<evidence type="ECO:0000259" key="2">
    <source>
        <dbReference type="Pfam" id="PF14363"/>
    </source>
</evidence>
<reference evidence="3" key="1">
    <citation type="submission" date="2020-07" db="EMBL/GenBank/DDBJ databases">
        <title>Genome sequence and genetic diversity analysis of an under-domesticated orphan crop, white fonio (Digitaria exilis).</title>
        <authorList>
            <person name="Bennetzen J.L."/>
            <person name="Chen S."/>
            <person name="Ma X."/>
            <person name="Wang X."/>
            <person name="Yssel A.E.J."/>
            <person name="Chaluvadi S.R."/>
            <person name="Johnson M."/>
            <person name="Gangashetty P."/>
            <person name="Hamidou F."/>
            <person name="Sanogo M.D."/>
            <person name="Zwaenepoel A."/>
            <person name="Wallace J."/>
            <person name="Van De Peer Y."/>
            <person name="Van Deynze A."/>
        </authorList>
    </citation>
    <scope>NUCLEOTIDE SEQUENCE</scope>
    <source>
        <tissue evidence="3">Leaves</tissue>
    </source>
</reference>
<comment type="caution">
    <text evidence="3">The sequence shown here is derived from an EMBL/GenBank/DDBJ whole genome shotgun (WGS) entry which is preliminary data.</text>
</comment>
<feature type="domain" description="AAA-type ATPase N-terminal" evidence="2">
    <location>
        <begin position="78"/>
        <end position="166"/>
    </location>
</feature>
<evidence type="ECO:0000256" key="1">
    <source>
        <dbReference type="SAM" id="MobiDB-lite"/>
    </source>
</evidence>
<keyword evidence="4" id="KW-1185">Reference proteome</keyword>
<dbReference type="EMBL" id="JACEFO010002479">
    <property type="protein sequence ID" value="KAF8658861.1"/>
    <property type="molecule type" value="Genomic_DNA"/>
</dbReference>
<dbReference type="Proteomes" id="UP000636709">
    <property type="component" value="Unassembled WGS sequence"/>
</dbReference>
<gene>
    <name evidence="3" type="ORF">HU200_059355</name>
</gene>
<dbReference type="Gene3D" id="3.40.50.300">
    <property type="entry name" value="P-loop containing nucleotide triphosphate hydrolases"/>
    <property type="match status" value="1"/>
</dbReference>
<dbReference type="PANTHER" id="PTHR23070">
    <property type="entry name" value="BCS1 AAA-TYPE ATPASE"/>
    <property type="match status" value="1"/>
</dbReference>
<accession>A0A835AF44</accession>
<sequence>MDTQKEPHTHTSRAGKPLHSESSPLRSPAGAYPLPLGQRARSSPSMASRVMDMFLDWRSLAPLITTLVLFHTAMRDAMPPEVQRYLRRFLEWVVAAFRTPRCTILVDEADGAGVANDLYLGARCLATAPTVRLRKPRESHIPVASLPDRHTTHDTFRGVRVSWTATSRSLDRGGGGGYSSPYGVYGRSKKKGTDEQSAAQLATAVVGTRESISLSRVLNFVDGLWSSCVGERLIDGRLDDALLRPGRMDKKIKLGYCRGPALRVLAKNYLGVGDEGREDADADPDTVNGLMAEAEGLLDPAAGVRITPADIAEVFMGCDGAGATAALTKLVDELRRRRVPPGEWTDDETTD</sequence>
<dbReference type="AlphaFoldDB" id="A0A835AF44"/>
<dbReference type="InterPro" id="IPR027417">
    <property type="entry name" value="P-loop_NTPase"/>
</dbReference>
<name>A0A835AF44_9POAL</name>
<dbReference type="OrthoDB" id="10251412at2759"/>
<organism evidence="3 4">
    <name type="scientific">Digitaria exilis</name>
    <dbReference type="NCBI Taxonomy" id="1010633"/>
    <lineage>
        <taxon>Eukaryota</taxon>
        <taxon>Viridiplantae</taxon>
        <taxon>Streptophyta</taxon>
        <taxon>Embryophyta</taxon>
        <taxon>Tracheophyta</taxon>
        <taxon>Spermatophyta</taxon>
        <taxon>Magnoliopsida</taxon>
        <taxon>Liliopsida</taxon>
        <taxon>Poales</taxon>
        <taxon>Poaceae</taxon>
        <taxon>PACMAD clade</taxon>
        <taxon>Panicoideae</taxon>
        <taxon>Panicodae</taxon>
        <taxon>Paniceae</taxon>
        <taxon>Anthephorinae</taxon>
        <taxon>Digitaria</taxon>
    </lineage>
</organism>
<evidence type="ECO:0000313" key="3">
    <source>
        <dbReference type="EMBL" id="KAF8658861.1"/>
    </source>
</evidence>
<dbReference type="InterPro" id="IPR050747">
    <property type="entry name" value="Mitochondrial_chaperone_BCS1"/>
</dbReference>
<dbReference type="InterPro" id="IPR025753">
    <property type="entry name" value="AAA_N_dom"/>
</dbReference>
<evidence type="ECO:0000313" key="4">
    <source>
        <dbReference type="Proteomes" id="UP000636709"/>
    </source>
</evidence>
<feature type="region of interest" description="Disordered" evidence="1">
    <location>
        <begin position="1"/>
        <end position="41"/>
    </location>
</feature>
<protein>
    <recommendedName>
        <fullName evidence="2">AAA-type ATPase N-terminal domain-containing protein</fullName>
    </recommendedName>
</protein>